<evidence type="ECO:0000313" key="10">
    <source>
        <dbReference type="EMBL" id="QDU63101.1"/>
    </source>
</evidence>
<feature type="domain" description="Cytochrome c" evidence="9">
    <location>
        <begin position="522"/>
        <end position="613"/>
    </location>
</feature>
<dbReference type="SUPFAM" id="SSF48695">
    <property type="entry name" value="Multiheme cytochromes"/>
    <property type="match status" value="1"/>
</dbReference>
<sequence>MPADEKFYRDQKKLHLVFFYSAIALFGATLWMMGADHFRSWKTHQREFANVKQEKLAADLVKMQVQLDQQKLEDLQLKLKKAQAERAKQQPIVDSLKSEILALELEKTKLNRRAQFKKAEVAELASSYDLVVKKIAEAGQGPRLAKLEEKKEEVSEKLAASRQQFEVVNKLVGAKDLEVKKKQASLSAIESGVVEVQGEVEKLTGDIAKLERVKDATKLSVYDEIRAAPVLDGFASPLQIKQVALEDLPVDFNFKKVTRFDRCQTCHLAIDQAGYTEQAGIKPPYLSHPNLDLFVGANSPHPVEKFGCTICHQGQGTATSFEWASHSPDNEAERERWTKEYGWFFNHFHEYPMFPTRFSQSSCLKCHHDPYQVPEADKLLSGYQTIRTYGCFGCHEINGFMEDGTQFGPHLRLAQWNDSEEEKLKANRKVGPTLAHVTSKLTPEFIAKWVRDPQAFRPSTRMPQYYHQIDMEVPFYNSHGPVTEFDNPHDLPTLAITEVHAITKYLETKSKKVEVPSFDVKGNAEAGKGLFLTKGCVACHSHKEIPEQFAKKPNQFGPDLSEIAAKFTTDEQKKWLVAWIHDPTFYNPETYMPNLQLSPQDSADIAAYLLSVPGTWAKEISVPSLDEQALTDLLLSLEKKGNPEQVVRARIDGMSTDDKLMALGEKTIGRLGCFGCHNIDGFDKAKPIGVALSDWGKKDPHMLAFENVLEYVEEEVHKEGDEHFYSKNDFYQWALGHHQREGFLMQKLREPRSYDFKKIRRWEDRSRMPRFNFTDEQREAVATFVLGLVAEEVNAKYVYNPSPEKMAEVHGRNLLDKYNCSSCHVIEPGEWTFELDQEGGETLASIGKKELAAGYDFPGHSAWSVSKSNPSLEITARGLPYGLESPDDAEDPDNLKVTIQLWEALSVLDQTVPAGVRVRVGSNALDAKGAVVEPPSSGTYAMALVDYFVKDATQDVALRDKSWQKAPPPLIREGEKVQTPWLYRFLRDPVTIRPSVALRMPRFNFRGGDVEALANYFAAADETPYPYIQIPERDSSYLAKMASAHPDYLVDAYKLITHKDLCIKCHPVGGIKPSGKPEELGPALVRAPERLRPDWMIRWISNPKRLVPYTGMPVNFPKDKPQFQDLFKGSSAEQIKAVRDALINYSEVVDRLLTEQRADAGKKTAAAGNGDVQ</sequence>
<feature type="coiled-coil region" evidence="7">
    <location>
        <begin position="65"/>
        <end position="120"/>
    </location>
</feature>
<evidence type="ECO:0000256" key="8">
    <source>
        <dbReference type="SAM" id="Phobius"/>
    </source>
</evidence>
<keyword evidence="7" id="KW-0175">Coiled coil</keyword>
<feature type="transmembrane region" description="Helical" evidence="8">
    <location>
        <begin position="16"/>
        <end position="34"/>
    </location>
</feature>
<evidence type="ECO:0000256" key="7">
    <source>
        <dbReference type="SAM" id="Coils"/>
    </source>
</evidence>
<dbReference type="SUPFAM" id="SSF46626">
    <property type="entry name" value="Cytochrome c"/>
    <property type="match status" value="4"/>
</dbReference>
<keyword evidence="5 6" id="KW-0408">Iron</keyword>
<keyword evidence="3 6" id="KW-0479">Metal-binding</keyword>
<dbReference type="GO" id="GO:0009055">
    <property type="term" value="F:electron transfer activity"/>
    <property type="evidence" value="ECO:0007669"/>
    <property type="project" value="InterPro"/>
</dbReference>
<dbReference type="RefSeq" id="WP_145260315.1">
    <property type="nucleotide sequence ID" value="NZ_CP036279.1"/>
</dbReference>
<dbReference type="EMBL" id="CP036279">
    <property type="protein sequence ID" value="QDU63101.1"/>
    <property type="molecule type" value="Genomic_DNA"/>
</dbReference>
<evidence type="ECO:0000256" key="2">
    <source>
        <dbReference type="ARBA" id="ARBA00022617"/>
    </source>
</evidence>
<keyword evidence="1" id="KW-0813">Transport</keyword>
<keyword evidence="11" id="KW-1185">Reference proteome</keyword>
<evidence type="ECO:0000256" key="3">
    <source>
        <dbReference type="ARBA" id="ARBA00022723"/>
    </source>
</evidence>
<dbReference type="OrthoDB" id="9804649at2"/>
<protein>
    <submittedName>
        <fullName evidence="10">Cytochrome c</fullName>
    </submittedName>
</protein>
<dbReference type="Gene3D" id="1.10.760.10">
    <property type="entry name" value="Cytochrome c-like domain"/>
    <property type="match status" value="5"/>
</dbReference>
<dbReference type="PANTHER" id="PTHR37823:SF1">
    <property type="entry name" value="CYTOCHROME C-553-LIKE"/>
    <property type="match status" value="1"/>
</dbReference>
<keyword evidence="8" id="KW-1133">Transmembrane helix</keyword>
<evidence type="ECO:0000313" key="11">
    <source>
        <dbReference type="Proteomes" id="UP000317093"/>
    </source>
</evidence>
<evidence type="ECO:0000259" key="9">
    <source>
        <dbReference type="PROSITE" id="PS51007"/>
    </source>
</evidence>
<dbReference type="Gene3D" id="1.10.287.1490">
    <property type="match status" value="1"/>
</dbReference>
<dbReference type="AlphaFoldDB" id="A0A518B802"/>
<dbReference type="PANTHER" id="PTHR37823">
    <property type="entry name" value="CYTOCHROME C-553-LIKE"/>
    <property type="match status" value="1"/>
</dbReference>
<dbReference type="InterPro" id="IPR036280">
    <property type="entry name" value="Multihaem_cyt_sf"/>
</dbReference>
<evidence type="ECO:0000256" key="5">
    <source>
        <dbReference type="ARBA" id="ARBA00023004"/>
    </source>
</evidence>
<keyword evidence="8" id="KW-0812">Transmembrane</keyword>
<reference evidence="10 11" key="1">
    <citation type="submission" date="2019-02" db="EMBL/GenBank/DDBJ databases">
        <title>Deep-cultivation of Planctomycetes and their phenomic and genomic characterization uncovers novel biology.</title>
        <authorList>
            <person name="Wiegand S."/>
            <person name="Jogler M."/>
            <person name="Boedeker C."/>
            <person name="Pinto D."/>
            <person name="Vollmers J."/>
            <person name="Rivas-Marin E."/>
            <person name="Kohn T."/>
            <person name="Peeters S.H."/>
            <person name="Heuer A."/>
            <person name="Rast P."/>
            <person name="Oberbeckmann S."/>
            <person name="Bunk B."/>
            <person name="Jeske O."/>
            <person name="Meyerdierks A."/>
            <person name="Storesund J.E."/>
            <person name="Kallscheuer N."/>
            <person name="Luecker S."/>
            <person name="Lage O.M."/>
            <person name="Pohl T."/>
            <person name="Merkel B.J."/>
            <person name="Hornburger P."/>
            <person name="Mueller R.-W."/>
            <person name="Bruemmer F."/>
            <person name="Labrenz M."/>
            <person name="Spormann A.M."/>
            <person name="Op den Camp H."/>
            <person name="Overmann J."/>
            <person name="Amann R."/>
            <person name="Jetten M.S.M."/>
            <person name="Mascher T."/>
            <person name="Medema M.H."/>
            <person name="Devos D.P."/>
            <person name="Kaster A.-K."/>
            <person name="Ovreas L."/>
            <person name="Rohde M."/>
            <person name="Galperin M.Y."/>
            <person name="Jogler C."/>
        </authorList>
    </citation>
    <scope>NUCLEOTIDE SEQUENCE [LARGE SCALE GENOMIC DNA]</scope>
    <source>
        <strain evidence="10 11">Pan216</strain>
    </source>
</reference>
<gene>
    <name evidence="10" type="ORF">Pan216_39760</name>
</gene>
<keyword evidence="4" id="KW-0249">Electron transport</keyword>
<dbReference type="Proteomes" id="UP000317093">
    <property type="component" value="Chromosome"/>
</dbReference>
<dbReference type="Pfam" id="PF00034">
    <property type="entry name" value="Cytochrom_C"/>
    <property type="match status" value="1"/>
</dbReference>
<dbReference type="GO" id="GO:0020037">
    <property type="term" value="F:heme binding"/>
    <property type="evidence" value="ECO:0007669"/>
    <property type="project" value="InterPro"/>
</dbReference>
<name>A0A518B802_9BACT</name>
<evidence type="ECO:0000256" key="4">
    <source>
        <dbReference type="ARBA" id="ARBA00022982"/>
    </source>
</evidence>
<feature type="domain" description="Cytochrome c" evidence="9">
    <location>
        <begin position="377"/>
        <end position="510"/>
    </location>
</feature>
<dbReference type="GO" id="GO:0046872">
    <property type="term" value="F:metal ion binding"/>
    <property type="evidence" value="ECO:0007669"/>
    <property type="project" value="UniProtKB-KW"/>
</dbReference>
<proteinExistence type="predicted"/>
<keyword evidence="2 6" id="KW-0349">Heme</keyword>
<dbReference type="InterPro" id="IPR009056">
    <property type="entry name" value="Cyt_c-like_dom"/>
</dbReference>
<keyword evidence="8" id="KW-0472">Membrane</keyword>
<dbReference type="PROSITE" id="PS51007">
    <property type="entry name" value="CYTC"/>
    <property type="match status" value="3"/>
</dbReference>
<evidence type="ECO:0000256" key="6">
    <source>
        <dbReference type="PROSITE-ProRule" id="PRU00433"/>
    </source>
</evidence>
<dbReference type="KEGG" id="knv:Pan216_39760"/>
<accession>A0A518B802</accession>
<evidence type="ECO:0000256" key="1">
    <source>
        <dbReference type="ARBA" id="ARBA00022448"/>
    </source>
</evidence>
<organism evidence="10 11">
    <name type="scientific">Kolteria novifilia</name>
    <dbReference type="NCBI Taxonomy" id="2527975"/>
    <lineage>
        <taxon>Bacteria</taxon>
        <taxon>Pseudomonadati</taxon>
        <taxon>Planctomycetota</taxon>
        <taxon>Planctomycetia</taxon>
        <taxon>Kolteriales</taxon>
        <taxon>Kolteriaceae</taxon>
        <taxon>Kolteria</taxon>
    </lineage>
</organism>
<dbReference type="InterPro" id="IPR051811">
    <property type="entry name" value="Cytochrome_c550/c551-like"/>
</dbReference>
<dbReference type="InterPro" id="IPR036909">
    <property type="entry name" value="Cyt_c-like_dom_sf"/>
</dbReference>
<feature type="domain" description="Cytochrome c" evidence="9">
    <location>
        <begin position="1008"/>
        <end position="1143"/>
    </location>
</feature>